<dbReference type="InterPro" id="IPR052055">
    <property type="entry name" value="Hepadnavirus_pol/RT"/>
</dbReference>
<dbReference type="Proteomes" id="UP001529510">
    <property type="component" value="Unassembled WGS sequence"/>
</dbReference>
<evidence type="ECO:0008006" key="3">
    <source>
        <dbReference type="Google" id="ProtNLM"/>
    </source>
</evidence>
<evidence type="ECO:0000313" key="2">
    <source>
        <dbReference type="Proteomes" id="UP001529510"/>
    </source>
</evidence>
<gene>
    <name evidence="1" type="ORF">M9458_055841</name>
</gene>
<dbReference type="CDD" id="cd09275">
    <property type="entry name" value="RNase_HI_RT_DIRS1"/>
    <property type="match status" value="1"/>
</dbReference>
<dbReference type="EMBL" id="JAMKFB020000601">
    <property type="protein sequence ID" value="KAL0148832.1"/>
    <property type="molecule type" value="Genomic_DNA"/>
</dbReference>
<sequence>MELDSVNMTARLTNEHVQSMLNCLNSGPSQILPEAPGGYGSRSNATQPAPYETASGLATWDGVTPECRLLFSPWSDPVFLRAGVPLGQLLAVFLALHRFLPMLQHKHVLVRTENTATVAYINHQGFYACRMSQLARHLLLWSQTRLKSLRAVHIPGELNRAANALSQQLTHPREWRLHPQAVQLIWSRSSKAQLFYSLTEAPFGSDALAHSSPQGLLKYAFPPVSLLAQTLCKIREDEEQLRGPTEMLDRSGACLSAGRVEAEAVPSTLKVITPMQGGRLGVGLLRHSLRICAFSPSCSGSSVPRSPLEIYVPNHLHLTCLPVSTCVQPRNVVQDCGVFHGSIPNTSLDVTLE</sequence>
<organism evidence="1 2">
    <name type="scientific">Cirrhinus mrigala</name>
    <name type="common">Mrigala</name>
    <dbReference type="NCBI Taxonomy" id="683832"/>
    <lineage>
        <taxon>Eukaryota</taxon>
        <taxon>Metazoa</taxon>
        <taxon>Chordata</taxon>
        <taxon>Craniata</taxon>
        <taxon>Vertebrata</taxon>
        <taxon>Euteleostomi</taxon>
        <taxon>Actinopterygii</taxon>
        <taxon>Neopterygii</taxon>
        <taxon>Teleostei</taxon>
        <taxon>Ostariophysi</taxon>
        <taxon>Cypriniformes</taxon>
        <taxon>Cyprinidae</taxon>
        <taxon>Labeoninae</taxon>
        <taxon>Labeonini</taxon>
        <taxon>Cirrhinus</taxon>
    </lineage>
</organism>
<dbReference type="PANTHER" id="PTHR33050">
    <property type="entry name" value="REVERSE TRANSCRIPTASE DOMAIN-CONTAINING PROTEIN"/>
    <property type="match status" value="1"/>
</dbReference>
<proteinExistence type="predicted"/>
<keyword evidence="2" id="KW-1185">Reference proteome</keyword>
<dbReference type="PANTHER" id="PTHR33050:SF7">
    <property type="entry name" value="RIBONUCLEASE H"/>
    <property type="match status" value="1"/>
</dbReference>
<reference evidence="1 2" key="1">
    <citation type="submission" date="2024-05" db="EMBL/GenBank/DDBJ databases">
        <title>Genome sequencing and assembly of Indian major carp, Cirrhinus mrigala (Hamilton, 1822).</title>
        <authorList>
            <person name="Mohindra V."/>
            <person name="Chowdhury L.M."/>
            <person name="Lal K."/>
            <person name="Jena J.K."/>
        </authorList>
    </citation>
    <scope>NUCLEOTIDE SEQUENCE [LARGE SCALE GENOMIC DNA]</scope>
    <source>
        <strain evidence="1">CM1030</strain>
        <tissue evidence="1">Blood</tissue>
    </source>
</reference>
<name>A0ABD0MFM3_CIRMR</name>
<comment type="caution">
    <text evidence="1">The sequence shown here is derived from an EMBL/GenBank/DDBJ whole genome shotgun (WGS) entry which is preliminary data.</text>
</comment>
<protein>
    <recommendedName>
        <fullName evidence="3">RNase H type-1 domain-containing protein</fullName>
    </recommendedName>
</protein>
<evidence type="ECO:0000313" key="1">
    <source>
        <dbReference type="EMBL" id="KAL0148832.1"/>
    </source>
</evidence>
<accession>A0ABD0MFM3</accession>
<dbReference type="AlphaFoldDB" id="A0ABD0MFM3"/>